<feature type="compositionally biased region" description="Polar residues" evidence="6">
    <location>
        <begin position="481"/>
        <end position="513"/>
    </location>
</feature>
<protein>
    <submittedName>
        <fullName evidence="10">DNA-binding protein D-ETS-6</fullName>
    </submittedName>
</protein>
<keyword evidence="3 5" id="KW-0238">DNA-binding</keyword>
<feature type="region of interest" description="Disordered" evidence="6">
    <location>
        <begin position="453"/>
        <end position="513"/>
    </location>
</feature>
<evidence type="ECO:0000256" key="2">
    <source>
        <dbReference type="ARBA" id="ARBA00005562"/>
    </source>
</evidence>
<dbReference type="SUPFAM" id="SSF47769">
    <property type="entry name" value="SAM/Pointed domain"/>
    <property type="match status" value="1"/>
</dbReference>
<gene>
    <name evidence="10" type="primary">LOC111599082</name>
</gene>
<feature type="domain" description="ETS" evidence="7">
    <location>
        <begin position="272"/>
        <end position="352"/>
    </location>
</feature>
<feature type="compositionally biased region" description="Low complexity" evidence="6">
    <location>
        <begin position="455"/>
        <end position="467"/>
    </location>
</feature>
<sequence length="513" mass="55247">MAILSSQIQSLNSNKTLDRHVSGAVWSVRSVLVPSSNAMHQDARPKGVGASSSSSKATTAAETAAKQAADHHRRRRRRRRRCSSSSTTTSSNSDTDSESSTSSSSSSSSGSSSRSRTSSHSSHLPAPLQLSLPLAASHPPSPIPADAPIDSDTESEPGTPVLVPVDPHAWTTEDIASWVKWLTHKFKIEPEPDITRFPKDGKELCQLTRADFWVCAGSRRGGILLAKHFALSLYHATGRETSPMLNEDEPNPYKLLNAASHRLVAQGSGGQIQLWQFLLELLADSSNANYICWEGQSGEFRLIDPDEVAKRWGERKAKPNMNYDKLSRALRYYYDKNIMTKVHGKRYAYKFDFHGLMAACQAQAQGCDPASSMISSYKHHHHHHHSHPHAAAGGGPHALPAQHLPHHLAHHSHHGHHPHVHPHQLLHPHAAAAAAAAAAGELTSPASNCSSLGFPSPSTASSLPSPAQVSSVFAGPGGYTNVVSTATAGSSQSSEQEPRTSTASSNVTYEQRI</sequence>
<dbReference type="CTD" id="33229"/>
<dbReference type="GeneID" id="111599082"/>
<dbReference type="SUPFAM" id="SSF46785">
    <property type="entry name" value="Winged helix' DNA-binding domain"/>
    <property type="match status" value="1"/>
</dbReference>
<evidence type="ECO:0000256" key="5">
    <source>
        <dbReference type="RuleBase" id="RU004019"/>
    </source>
</evidence>
<dbReference type="InterPro" id="IPR046328">
    <property type="entry name" value="ETS_fam"/>
</dbReference>
<dbReference type="PROSITE" id="PS51433">
    <property type="entry name" value="PNT"/>
    <property type="match status" value="1"/>
</dbReference>
<dbReference type="Pfam" id="PF02198">
    <property type="entry name" value="SAM_PNT"/>
    <property type="match status" value="1"/>
</dbReference>
<feature type="region of interest" description="Disordered" evidence="6">
    <location>
        <begin position="376"/>
        <end position="402"/>
    </location>
</feature>
<feature type="compositionally biased region" description="Low complexity" evidence="6">
    <location>
        <begin position="50"/>
        <end position="67"/>
    </location>
</feature>
<evidence type="ECO:0000256" key="1">
    <source>
        <dbReference type="ARBA" id="ARBA00004123"/>
    </source>
</evidence>
<dbReference type="Gene3D" id="1.10.10.10">
    <property type="entry name" value="Winged helix-like DNA-binding domain superfamily/Winged helix DNA-binding domain"/>
    <property type="match status" value="1"/>
</dbReference>
<dbReference type="PRINTS" id="PR00454">
    <property type="entry name" value="ETSDOMAIN"/>
</dbReference>
<dbReference type="CDD" id="cd08203">
    <property type="entry name" value="SAM_PNT"/>
    <property type="match status" value="1"/>
</dbReference>
<keyword evidence="9" id="KW-1185">Reference proteome</keyword>
<dbReference type="SMART" id="SM00251">
    <property type="entry name" value="SAM_PNT"/>
    <property type="match status" value="1"/>
</dbReference>
<name>A0A6J1LV70_DROHY</name>
<dbReference type="Gene3D" id="1.10.150.50">
    <property type="entry name" value="Transcription Factor, Ets-1"/>
    <property type="match status" value="1"/>
</dbReference>
<feature type="region of interest" description="Disordered" evidence="6">
    <location>
        <begin position="37"/>
        <end position="165"/>
    </location>
</feature>
<dbReference type="PROSITE" id="PS00346">
    <property type="entry name" value="ETS_DOMAIN_2"/>
    <property type="match status" value="1"/>
</dbReference>
<accession>A0A6J1LV70</accession>
<feature type="compositionally biased region" description="Low complexity" evidence="6">
    <location>
        <begin position="83"/>
        <end position="138"/>
    </location>
</feature>
<keyword evidence="4 5" id="KW-0539">Nucleus</keyword>
<comment type="subcellular location">
    <subcellularLocation>
        <location evidence="1 5">Nucleus</location>
    </subcellularLocation>
</comment>
<dbReference type="RefSeq" id="XP_023170382.2">
    <property type="nucleotide sequence ID" value="XM_023314614.2"/>
</dbReference>
<evidence type="ECO:0000259" key="8">
    <source>
        <dbReference type="PROSITE" id="PS51433"/>
    </source>
</evidence>
<dbReference type="InterPro" id="IPR036390">
    <property type="entry name" value="WH_DNA-bd_sf"/>
</dbReference>
<organism evidence="9 10">
    <name type="scientific">Drosophila hydei</name>
    <name type="common">Fruit fly</name>
    <dbReference type="NCBI Taxonomy" id="7224"/>
    <lineage>
        <taxon>Eukaryota</taxon>
        <taxon>Metazoa</taxon>
        <taxon>Ecdysozoa</taxon>
        <taxon>Arthropoda</taxon>
        <taxon>Hexapoda</taxon>
        <taxon>Insecta</taxon>
        <taxon>Pterygota</taxon>
        <taxon>Neoptera</taxon>
        <taxon>Endopterygota</taxon>
        <taxon>Diptera</taxon>
        <taxon>Brachycera</taxon>
        <taxon>Muscomorpha</taxon>
        <taxon>Ephydroidea</taxon>
        <taxon>Drosophilidae</taxon>
        <taxon>Drosophila</taxon>
    </lineage>
</organism>
<reference evidence="10" key="1">
    <citation type="submission" date="2025-08" db="UniProtKB">
        <authorList>
            <consortium name="RefSeq"/>
        </authorList>
    </citation>
    <scope>IDENTIFICATION</scope>
    <source>
        <strain evidence="10">15085-1641.00</strain>
        <tissue evidence="10">Whole body</tissue>
    </source>
</reference>
<dbReference type="InterPro" id="IPR013761">
    <property type="entry name" value="SAM/pointed_sf"/>
</dbReference>
<evidence type="ECO:0000256" key="4">
    <source>
        <dbReference type="ARBA" id="ARBA00023242"/>
    </source>
</evidence>
<dbReference type="PANTHER" id="PTHR11849">
    <property type="entry name" value="ETS"/>
    <property type="match status" value="1"/>
</dbReference>
<feature type="domain" description="PNT" evidence="8">
    <location>
        <begin position="149"/>
        <end position="236"/>
    </location>
</feature>
<proteinExistence type="inferred from homology"/>
<dbReference type="PANTHER" id="PTHR11849:SF305">
    <property type="entry name" value="DNA-BINDING PROTEIN D-ETS-6"/>
    <property type="match status" value="1"/>
</dbReference>
<dbReference type="FunFam" id="1.10.150.50:FF:000113">
    <property type="entry name" value="DNA-binding protein D-ETS-6"/>
    <property type="match status" value="1"/>
</dbReference>
<evidence type="ECO:0000259" key="7">
    <source>
        <dbReference type="PROSITE" id="PS50061"/>
    </source>
</evidence>
<evidence type="ECO:0000256" key="3">
    <source>
        <dbReference type="ARBA" id="ARBA00023125"/>
    </source>
</evidence>
<dbReference type="Pfam" id="PF00178">
    <property type="entry name" value="Ets"/>
    <property type="match status" value="1"/>
</dbReference>
<dbReference type="GO" id="GO:0030154">
    <property type="term" value="P:cell differentiation"/>
    <property type="evidence" value="ECO:0007669"/>
    <property type="project" value="TreeGrafter"/>
</dbReference>
<feature type="compositionally biased region" description="Basic residues" evidence="6">
    <location>
        <begin position="71"/>
        <end position="82"/>
    </location>
</feature>
<evidence type="ECO:0000313" key="10">
    <source>
        <dbReference type="RefSeq" id="XP_023170382.2"/>
    </source>
</evidence>
<evidence type="ECO:0000313" key="9">
    <source>
        <dbReference type="Proteomes" id="UP000504633"/>
    </source>
</evidence>
<dbReference type="InterPro" id="IPR000418">
    <property type="entry name" value="Ets_dom"/>
</dbReference>
<dbReference type="KEGG" id="dhe:111599082"/>
<dbReference type="FunFam" id="1.10.10.10:FF:000039">
    <property type="entry name" value="Friend leukemia integration 1 transcription factor"/>
    <property type="match status" value="1"/>
</dbReference>
<dbReference type="InterPro" id="IPR003118">
    <property type="entry name" value="Pointed_dom"/>
</dbReference>
<evidence type="ECO:0000256" key="6">
    <source>
        <dbReference type="SAM" id="MobiDB-lite"/>
    </source>
</evidence>
<dbReference type="GO" id="GO:0043565">
    <property type="term" value="F:sequence-specific DNA binding"/>
    <property type="evidence" value="ECO:0007669"/>
    <property type="project" value="InterPro"/>
</dbReference>
<dbReference type="Proteomes" id="UP000504633">
    <property type="component" value="Unplaced"/>
</dbReference>
<dbReference type="PROSITE" id="PS50061">
    <property type="entry name" value="ETS_DOMAIN_3"/>
    <property type="match status" value="1"/>
</dbReference>
<dbReference type="AlphaFoldDB" id="A0A6J1LV70"/>
<dbReference type="GO" id="GO:0000981">
    <property type="term" value="F:DNA-binding transcription factor activity, RNA polymerase II-specific"/>
    <property type="evidence" value="ECO:0007669"/>
    <property type="project" value="TreeGrafter"/>
</dbReference>
<feature type="compositionally biased region" description="Basic residues" evidence="6">
    <location>
        <begin position="377"/>
        <end position="388"/>
    </location>
</feature>
<dbReference type="OMA" id="HAWTTED"/>
<dbReference type="InterPro" id="IPR036388">
    <property type="entry name" value="WH-like_DNA-bd_sf"/>
</dbReference>
<dbReference type="OrthoDB" id="10067219at2759"/>
<dbReference type="SMART" id="SM00413">
    <property type="entry name" value="ETS"/>
    <property type="match status" value="1"/>
</dbReference>
<dbReference type="GO" id="GO:0005634">
    <property type="term" value="C:nucleus"/>
    <property type="evidence" value="ECO:0007669"/>
    <property type="project" value="UniProtKB-SubCell"/>
</dbReference>
<dbReference type="PROSITE" id="PS00345">
    <property type="entry name" value="ETS_DOMAIN_1"/>
    <property type="match status" value="1"/>
</dbReference>
<comment type="similarity">
    <text evidence="2 5">Belongs to the ETS family.</text>
</comment>